<feature type="compositionally biased region" description="Polar residues" evidence="1">
    <location>
        <begin position="164"/>
        <end position="180"/>
    </location>
</feature>
<organism evidence="2 3">
    <name type="scientific">Colletotrichum sojae</name>
    <dbReference type="NCBI Taxonomy" id="2175907"/>
    <lineage>
        <taxon>Eukaryota</taxon>
        <taxon>Fungi</taxon>
        <taxon>Dikarya</taxon>
        <taxon>Ascomycota</taxon>
        <taxon>Pezizomycotina</taxon>
        <taxon>Sordariomycetes</taxon>
        <taxon>Hypocreomycetidae</taxon>
        <taxon>Glomerellales</taxon>
        <taxon>Glomerellaceae</taxon>
        <taxon>Colletotrichum</taxon>
        <taxon>Colletotrichum orchidearum species complex</taxon>
    </lineage>
</organism>
<dbReference type="Proteomes" id="UP000652219">
    <property type="component" value="Unassembled WGS sequence"/>
</dbReference>
<keyword evidence="3" id="KW-1185">Reference proteome</keyword>
<gene>
    <name evidence="2" type="ORF">CSOJ01_03079</name>
</gene>
<comment type="caution">
    <text evidence="2">The sequence shown here is derived from an EMBL/GenBank/DDBJ whole genome shotgun (WGS) entry which is preliminary data.</text>
</comment>
<evidence type="ECO:0000313" key="3">
    <source>
        <dbReference type="Proteomes" id="UP000652219"/>
    </source>
</evidence>
<evidence type="ECO:0000313" key="2">
    <source>
        <dbReference type="EMBL" id="KAF6816230.1"/>
    </source>
</evidence>
<feature type="region of interest" description="Disordered" evidence="1">
    <location>
        <begin position="1"/>
        <end position="59"/>
    </location>
</feature>
<feature type="region of interest" description="Disordered" evidence="1">
    <location>
        <begin position="93"/>
        <end position="115"/>
    </location>
</feature>
<evidence type="ECO:0000256" key="1">
    <source>
        <dbReference type="SAM" id="MobiDB-lite"/>
    </source>
</evidence>
<protein>
    <submittedName>
        <fullName evidence="2">Uncharacterized protein</fullName>
    </submittedName>
</protein>
<dbReference type="EMBL" id="WIGN01000029">
    <property type="protein sequence ID" value="KAF6816230.1"/>
    <property type="molecule type" value="Genomic_DNA"/>
</dbReference>
<reference evidence="2 3" key="1">
    <citation type="journal article" date="2020" name="Phytopathology">
        <title>Genome Sequence Resources of Colletotrichum truncatum, C. plurivorum, C. musicola, and C. sojae: Four Species Pathogenic to Soybean (Glycine max).</title>
        <authorList>
            <person name="Rogerio F."/>
            <person name="Boufleur T.R."/>
            <person name="Ciampi-Guillardi M."/>
            <person name="Sukno S.A."/>
            <person name="Thon M.R."/>
            <person name="Massola Junior N.S."/>
            <person name="Baroncelli R."/>
        </authorList>
    </citation>
    <scope>NUCLEOTIDE SEQUENCE [LARGE SCALE GENOMIC DNA]</scope>
    <source>
        <strain evidence="2 3">LFN0009</strain>
    </source>
</reference>
<sequence>MVEDDGRGWMAKSVDLSQPAEGGWEEGRPSLHRRTLPAGNGKQNIGGVRRSGHSGQGKAASPGVQLLLTVFFDYFSPTAPQGRALGTVSPWPVAAASRKPAKIRKRPPDESSPTMTISAFASPLCDLSSSHLLLSSSTLFSKLTNPFYPQQTSSIDIPRPRQLENFSGEGTEQPSHPSTALTIQQATAEQLN</sequence>
<accession>A0A8H6N1R6</accession>
<feature type="region of interest" description="Disordered" evidence="1">
    <location>
        <begin position="150"/>
        <end position="180"/>
    </location>
</feature>
<proteinExistence type="predicted"/>
<dbReference type="AlphaFoldDB" id="A0A8H6N1R6"/>
<name>A0A8H6N1R6_9PEZI</name>